<dbReference type="EMBL" id="NFII01000018">
    <property type="protein sequence ID" value="OUN99834.1"/>
    <property type="molecule type" value="Genomic_DNA"/>
</dbReference>
<comment type="caution">
    <text evidence="3">The sequence shown here is derived from an EMBL/GenBank/DDBJ whole genome shotgun (WGS) entry which is preliminary data.</text>
</comment>
<feature type="domain" description="F5/8 type C" evidence="2">
    <location>
        <begin position="207"/>
        <end position="358"/>
    </location>
</feature>
<evidence type="ECO:0000259" key="2">
    <source>
        <dbReference type="PROSITE" id="PS50022"/>
    </source>
</evidence>
<dbReference type="InterPro" id="IPR003343">
    <property type="entry name" value="Big_2"/>
</dbReference>
<name>A0A1Y3YPU2_9BACE</name>
<dbReference type="PROSITE" id="PS50022">
    <property type="entry name" value="FA58C_3"/>
    <property type="match status" value="1"/>
</dbReference>
<dbReference type="AlphaFoldDB" id="A0A1Y3YPU2"/>
<proteinExistence type="predicted"/>
<sequence>MRKITYLLSSFLLILTGFTSCNEDPVNATEQTNNVAWIKVKNIDGGVLYMKQDETFAISVLMFPEEAIDKDKYSFQFRSSNDQVATVNEEGIITAIGGGEATISVIPSHNEKLGFSFKAQIKATPNILLSDEIKEGISIEIDENSTEHTLYDLSAQLKVVPEKSADKTLTYNIDNESIATIDANGIISPLSVGETTITVSWEAEEKTITIPLTIEAMKVGPLDRTGWVVTDLNDATNSSGEKLIDGDPNTGYKLTNKKEEIVSGFTINKTNSQSFFAIQIEQNTSKKAYIIQFDLFGSDNGENWQIIKREITIDEANKENNTIQLEKSYTYQYIKIEITHIGNKDKNFDIKELNLIGNKE</sequence>
<dbReference type="Pfam" id="PF21461">
    <property type="entry name" value="HL_N-beta"/>
    <property type="match status" value="1"/>
</dbReference>
<dbReference type="InterPro" id="IPR008964">
    <property type="entry name" value="Invasin/intimin_cell_adhesion"/>
</dbReference>
<dbReference type="Gene3D" id="2.60.120.260">
    <property type="entry name" value="Galactose-binding domain-like"/>
    <property type="match status" value="1"/>
</dbReference>
<dbReference type="Pfam" id="PF00754">
    <property type="entry name" value="F5_F8_type_C"/>
    <property type="match status" value="1"/>
</dbReference>
<dbReference type="Proteomes" id="UP000195386">
    <property type="component" value="Unassembled WGS sequence"/>
</dbReference>
<organism evidence="3 4">
    <name type="scientific">Bacteroides clarus</name>
    <dbReference type="NCBI Taxonomy" id="626929"/>
    <lineage>
        <taxon>Bacteria</taxon>
        <taxon>Pseudomonadati</taxon>
        <taxon>Bacteroidota</taxon>
        <taxon>Bacteroidia</taxon>
        <taxon>Bacteroidales</taxon>
        <taxon>Bacteroidaceae</taxon>
        <taxon>Bacteroides</taxon>
    </lineage>
</organism>
<dbReference type="InterPro" id="IPR000421">
    <property type="entry name" value="FA58C"/>
</dbReference>
<evidence type="ECO:0000256" key="1">
    <source>
        <dbReference type="SAM" id="SignalP"/>
    </source>
</evidence>
<dbReference type="RefSeq" id="WP_087426780.1">
    <property type="nucleotide sequence ID" value="NZ_NFII01000018.1"/>
</dbReference>
<accession>A0A1Y3YPU2</accession>
<dbReference type="PROSITE" id="PS51257">
    <property type="entry name" value="PROKAR_LIPOPROTEIN"/>
    <property type="match status" value="1"/>
</dbReference>
<evidence type="ECO:0000313" key="4">
    <source>
        <dbReference type="Proteomes" id="UP000195386"/>
    </source>
</evidence>
<evidence type="ECO:0000313" key="3">
    <source>
        <dbReference type="EMBL" id="OUN99834.1"/>
    </source>
</evidence>
<reference evidence="4" key="1">
    <citation type="submission" date="2017-04" db="EMBL/GenBank/DDBJ databases">
        <title>Function of individual gut microbiota members based on whole genome sequencing of pure cultures obtained from chicken caecum.</title>
        <authorList>
            <person name="Medvecky M."/>
            <person name="Cejkova D."/>
            <person name="Polansky O."/>
            <person name="Karasova D."/>
            <person name="Kubasova T."/>
            <person name="Cizek A."/>
            <person name="Rychlik I."/>
        </authorList>
    </citation>
    <scope>NUCLEOTIDE SEQUENCE [LARGE SCALE GENOMIC DNA]</scope>
    <source>
        <strain evidence="4">An43</strain>
    </source>
</reference>
<keyword evidence="1" id="KW-0732">Signal</keyword>
<feature type="signal peptide" evidence="1">
    <location>
        <begin position="1"/>
        <end position="22"/>
    </location>
</feature>
<dbReference type="SMART" id="SM00635">
    <property type="entry name" value="BID_2"/>
    <property type="match status" value="2"/>
</dbReference>
<dbReference type="InterPro" id="IPR008979">
    <property type="entry name" value="Galactose-bd-like_sf"/>
</dbReference>
<dbReference type="SUPFAM" id="SSF49373">
    <property type="entry name" value="Invasin/intimin cell-adhesion fragments"/>
    <property type="match status" value="2"/>
</dbReference>
<gene>
    <name evidence="3" type="ORF">B5F97_15300</name>
</gene>
<dbReference type="InterPro" id="IPR048734">
    <property type="entry name" value="HL_N-beta"/>
</dbReference>
<dbReference type="SUPFAM" id="SSF49785">
    <property type="entry name" value="Galactose-binding domain-like"/>
    <property type="match status" value="1"/>
</dbReference>
<protein>
    <recommendedName>
        <fullName evidence="2">F5/8 type C domain-containing protein</fullName>
    </recommendedName>
</protein>
<feature type="chain" id="PRO_5012305616" description="F5/8 type C domain-containing protein" evidence="1">
    <location>
        <begin position="23"/>
        <end position="360"/>
    </location>
</feature>
<dbReference type="Gene3D" id="2.60.40.1080">
    <property type="match status" value="2"/>
</dbReference>
<dbReference type="Pfam" id="PF02368">
    <property type="entry name" value="Big_2"/>
    <property type="match status" value="1"/>
</dbReference>